<accession>A0ABY5A0S9</accession>
<dbReference type="PANTHER" id="PTHR36153:SF1">
    <property type="entry name" value="TYPE VI SECRETION SYSTEM COMPONENT TSSM1"/>
    <property type="match status" value="1"/>
</dbReference>
<name>A0ABY5A0S9_9CAUL</name>
<dbReference type="InterPro" id="IPR010623">
    <property type="entry name" value="IcmF_C"/>
</dbReference>
<evidence type="ECO:0000259" key="1">
    <source>
        <dbReference type="Pfam" id="PF06744"/>
    </source>
</evidence>
<dbReference type="InterPro" id="IPR053156">
    <property type="entry name" value="T6SS_TssM-like"/>
</dbReference>
<dbReference type="PANTHER" id="PTHR36153">
    <property type="entry name" value="INNER MEMBRANE PROTEIN-RELATED"/>
    <property type="match status" value="1"/>
</dbReference>
<reference evidence="2 3" key="1">
    <citation type="submission" date="2022-04" db="EMBL/GenBank/DDBJ databases">
        <title>Genome sequence of soybean root-associated Caulobacter segnis RL271.</title>
        <authorList>
            <person name="Longley R."/>
            <person name="Bonito G."/>
            <person name="Trigodet F."/>
            <person name="Crosson S."/>
            <person name="Fiebig A."/>
        </authorList>
    </citation>
    <scope>NUCLEOTIDE SEQUENCE [LARGE SCALE GENOMIC DNA]</scope>
    <source>
        <strain evidence="2 3">RL271</strain>
    </source>
</reference>
<proteinExistence type="predicted"/>
<organism evidence="2 3">
    <name type="scientific">Caulobacter segnis</name>
    <dbReference type="NCBI Taxonomy" id="88688"/>
    <lineage>
        <taxon>Bacteria</taxon>
        <taxon>Pseudomonadati</taxon>
        <taxon>Pseudomonadota</taxon>
        <taxon>Alphaproteobacteria</taxon>
        <taxon>Caulobacterales</taxon>
        <taxon>Caulobacteraceae</taxon>
        <taxon>Caulobacter</taxon>
    </lineage>
</organism>
<gene>
    <name evidence="2" type="ORF">MZV50_15270</name>
</gene>
<evidence type="ECO:0000313" key="2">
    <source>
        <dbReference type="EMBL" id="USQ98583.1"/>
    </source>
</evidence>
<dbReference type="EMBL" id="CP096040">
    <property type="protein sequence ID" value="USQ98583.1"/>
    <property type="molecule type" value="Genomic_DNA"/>
</dbReference>
<protein>
    <recommendedName>
        <fullName evidence="1">Type VI secretion system IcmF C-terminal domain-containing protein</fullName>
    </recommendedName>
</protein>
<sequence>MLQVFGLNGQFDSLVRDRLQPLLVTSGPVWRWRTEDPIAATFDPASAEQFQKAAQVRDLLTSGLPLKVEAAGFGGAVTAAEFSAAGTTYRFEPSTVGAKPVMWSISSLPEARLVLYSGGKEVRRFEAQGPWALFHLMDAAQKENAGPATLKATFGQGSQYFSLKVSLPSDKNPFGRGGLWSFRCPGKL</sequence>
<feature type="domain" description="Type VI secretion system IcmF C-terminal" evidence="1">
    <location>
        <begin position="68"/>
        <end position="167"/>
    </location>
</feature>
<dbReference type="Pfam" id="PF06744">
    <property type="entry name" value="IcmF_C"/>
    <property type="match status" value="1"/>
</dbReference>
<keyword evidence="3" id="KW-1185">Reference proteome</keyword>
<dbReference type="Proteomes" id="UP001057520">
    <property type="component" value="Chromosome"/>
</dbReference>
<evidence type="ECO:0000313" key="3">
    <source>
        <dbReference type="Proteomes" id="UP001057520"/>
    </source>
</evidence>